<reference evidence="2" key="1">
    <citation type="journal article" date="2019" name="Int. J. Syst. Evol. Microbiol.">
        <title>The Global Catalogue of Microorganisms (GCM) 10K type strain sequencing project: providing services to taxonomists for standard genome sequencing and annotation.</title>
        <authorList>
            <consortium name="The Broad Institute Genomics Platform"/>
            <consortium name="The Broad Institute Genome Sequencing Center for Infectious Disease"/>
            <person name="Wu L."/>
            <person name="Ma J."/>
        </authorList>
    </citation>
    <scope>NUCLEOTIDE SEQUENCE [LARGE SCALE GENOMIC DNA]</scope>
    <source>
        <strain evidence="2">KCTC 42899</strain>
    </source>
</reference>
<dbReference type="Gene3D" id="3.40.50.2000">
    <property type="entry name" value="Glycogen Phosphorylase B"/>
    <property type="match status" value="2"/>
</dbReference>
<dbReference type="PANTHER" id="PTHR45947">
    <property type="entry name" value="SULFOQUINOVOSYL TRANSFERASE SQD2"/>
    <property type="match status" value="1"/>
</dbReference>
<keyword evidence="1" id="KW-0328">Glycosyltransferase</keyword>
<dbReference type="RefSeq" id="WP_377744263.1">
    <property type="nucleotide sequence ID" value="NZ_JBHRXJ010000006.1"/>
</dbReference>
<dbReference type="InterPro" id="IPR050194">
    <property type="entry name" value="Glycosyltransferase_grp1"/>
</dbReference>
<dbReference type="SUPFAM" id="SSF53756">
    <property type="entry name" value="UDP-Glycosyltransferase/glycogen phosphorylase"/>
    <property type="match status" value="1"/>
</dbReference>
<protein>
    <submittedName>
        <fullName evidence="1">Glycosyltransferase family 4 protein</fullName>
        <ecNumber evidence="1">2.4.-.-</ecNumber>
    </submittedName>
</protein>
<gene>
    <name evidence="1" type="ORF">ACFOMH_09990</name>
</gene>
<keyword evidence="1" id="KW-0808">Transferase</keyword>
<dbReference type="Pfam" id="PF13692">
    <property type="entry name" value="Glyco_trans_1_4"/>
    <property type="match status" value="1"/>
</dbReference>
<dbReference type="EC" id="2.4.-.-" evidence="1"/>
<organism evidence="1 2">
    <name type="scientific">Paracoccus mangrovi</name>
    <dbReference type="NCBI Taxonomy" id="1715645"/>
    <lineage>
        <taxon>Bacteria</taxon>
        <taxon>Pseudomonadati</taxon>
        <taxon>Pseudomonadota</taxon>
        <taxon>Alphaproteobacteria</taxon>
        <taxon>Rhodobacterales</taxon>
        <taxon>Paracoccaceae</taxon>
        <taxon>Paracoccus</taxon>
    </lineage>
</organism>
<keyword evidence="2" id="KW-1185">Reference proteome</keyword>
<dbReference type="EMBL" id="JBHRXJ010000006">
    <property type="protein sequence ID" value="MFC3528506.1"/>
    <property type="molecule type" value="Genomic_DNA"/>
</dbReference>
<sequence length="351" mass="37539">MKPPGHPVPSGDRAMARMLIRALEMAGHDVTLVSELRVFLRAADAGLLAPFEAQAAAERLRIATRWHDGGTPDLWLCYHPYYKSPDLIGPPLAREFGIPYLTVESSWSRRRNLGDWARAQDLVLAGLEQAALNISVTARDAQGLAEGCPEARIARLPPFIDADPFAAPPAPQPGHFVTAAMMRPGDKLSSYLALAKALALVPGDWRLSIAGDGPARPEVEAAFAPLAGRVSFLGQLDRPGLAALFAQGWLYLWPGHAEAYGLAALEAQAAGLPVISEETAGTPEVVENGRTGLLTPARDTGAFARAIATLAFDAPRRADMAAAARRFARGDRGLDTASRRLDTLLQKALRP</sequence>
<evidence type="ECO:0000313" key="2">
    <source>
        <dbReference type="Proteomes" id="UP001595721"/>
    </source>
</evidence>
<dbReference type="GO" id="GO:0016757">
    <property type="term" value="F:glycosyltransferase activity"/>
    <property type="evidence" value="ECO:0007669"/>
    <property type="project" value="UniProtKB-KW"/>
</dbReference>
<evidence type="ECO:0000313" key="1">
    <source>
        <dbReference type="EMBL" id="MFC3528506.1"/>
    </source>
</evidence>
<name>A0ABV7R2F5_9RHOB</name>
<comment type="caution">
    <text evidence="1">The sequence shown here is derived from an EMBL/GenBank/DDBJ whole genome shotgun (WGS) entry which is preliminary data.</text>
</comment>
<accession>A0ABV7R2F5</accession>
<dbReference type="Proteomes" id="UP001595721">
    <property type="component" value="Unassembled WGS sequence"/>
</dbReference>
<dbReference type="PANTHER" id="PTHR45947:SF3">
    <property type="entry name" value="SULFOQUINOVOSYL TRANSFERASE SQD2"/>
    <property type="match status" value="1"/>
</dbReference>
<proteinExistence type="predicted"/>
<dbReference type="CDD" id="cd03801">
    <property type="entry name" value="GT4_PimA-like"/>
    <property type="match status" value="1"/>
</dbReference>